<dbReference type="AlphaFoldDB" id="A0A9D4NBF6"/>
<evidence type="ECO:0000313" key="2">
    <source>
        <dbReference type="Proteomes" id="UP000828390"/>
    </source>
</evidence>
<organism evidence="1 2">
    <name type="scientific">Dreissena polymorpha</name>
    <name type="common">Zebra mussel</name>
    <name type="synonym">Mytilus polymorpha</name>
    <dbReference type="NCBI Taxonomy" id="45954"/>
    <lineage>
        <taxon>Eukaryota</taxon>
        <taxon>Metazoa</taxon>
        <taxon>Spiralia</taxon>
        <taxon>Lophotrochozoa</taxon>
        <taxon>Mollusca</taxon>
        <taxon>Bivalvia</taxon>
        <taxon>Autobranchia</taxon>
        <taxon>Heteroconchia</taxon>
        <taxon>Euheterodonta</taxon>
        <taxon>Imparidentia</taxon>
        <taxon>Neoheterodontei</taxon>
        <taxon>Myida</taxon>
        <taxon>Dreissenoidea</taxon>
        <taxon>Dreissenidae</taxon>
        <taxon>Dreissena</taxon>
    </lineage>
</organism>
<comment type="caution">
    <text evidence="1">The sequence shown here is derived from an EMBL/GenBank/DDBJ whole genome shotgun (WGS) entry which is preliminary data.</text>
</comment>
<reference evidence="1" key="2">
    <citation type="submission" date="2020-11" db="EMBL/GenBank/DDBJ databases">
        <authorList>
            <person name="McCartney M.A."/>
            <person name="Auch B."/>
            <person name="Kono T."/>
            <person name="Mallez S."/>
            <person name="Becker A."/>
            <person name="Gohl D.M."/>
            <person name="Silverstein K.A.T."/>
            <person name="Koren S."/>
            <person name="Bechman K.B."/>
            <person name="Herman A."/>
            <person name="Abrahante J.E."/>
            <person name="Garbe J."/>
        </authorList>
    </citation>
    <scope>NUCLEOTIDE SEQUENCE</scope>
    <source>
        <strain evidence="1">Duluth1</strain>
        <tissue evidence="1">Whole animal</tissue>
    </source>
</reference>
<accession>A0A9D4NBF6</accession>
<dbReference type="Proteomes" id="UP000828390">
    <property type="component" value="Unassembled WGS sequence"/>
</dbReference>
<gene>
    <name evidence="1" type="ORF">DPMN_015404</name>
</gene>
<sequence>MFIYVDVANMTRVLRELVVWLTCHFKVMPVFVVSLADLEASDRVGRPGTTPVAYGIRLIFE</sequence>
<proteinExistence type="predicted"/>
<name>A0A9D4NBF6_DREPO</name>
<dbReference type="EMBL" id="JAIWYP010000001">
    <property type="protein sequence ID" value="KAH3891310.1"/>
    <property type="molecule type" value="Genomic_DNA"/>
</dbReference>
<keyword evidence="2" id="KW-1185">Reference proteome</keyword>
<reference evidence="1" key="1">
    <citation type="journal article" date="2019" name="bioRxiv">
        <title>The Genome of the Zebra Mussel, Dreissena polymorpha: A Resource for Invasive Species Research.</title>
        <authorList>
            <person name="McCartney M.A."/>
            <person name="Auch B."/>
            <person name="Kono T."/>
            <person name="Mallez S."/>
            <person name="Zhang Y."/>
            <person name="Obille A."/>
            <person name="Becker A."/>
            <person name="Abrahante J.E."/>
            <person name="Garbe J."/>
            <person name="Badalamenti J.P."/>
            <person name="Herman A."/>
            <person name="Mangelson H."/>
            <person name="Liachko I."/>
            <person name="Sullivan S."/>
            <person name="Sone E.D."/>
            <person name="Koren S."/>
            <person name="Silverstein K.A.T."/>
            <person name="Beckman K.B."/>
            <person name="Gohl D.M."/>
        </authorList>
    </citation>
    <scope>NUCLEOTIDE SEQUENCE</scope>
    <source>
        <strain evidence="1">Duluth1</strain>
        <tissue evidence="1">Whole animal</tissue>
    </source>
</reference>
<evidence type="ECO:0000313" key="1">
    <source>
        <dbReference type="EMBL" id="KAH3891310.1"/>
    </source>
</evidence>
<protein>
    <submittedName>
        <fullName evidence="1">Uncharacterized protein</fullName>
    </submittedName>
</protein>